<organism evidence="1 2">
    <name type="scientific">Natronococcus pandeyae</name>
    <dbReference type="NCBI Taxonomy" id="2055836"/>
    <lineage>
        <taxon>Archaea</taxon>
        <taxon>Methanobacteriati</taxon>
        <taxon>Methanobacteriota</taxon>
        <taxon>Stenosarchaea group</taxon>
        <taxon>Halobacteria</taxon>
        <taxon>Halobacteriales</taxon>
        <taxon>Natrialbaceae</taxon>
        <taxon>Natronococcus</taxon>
    </lineage>
</organism>
<dbReference type="Proteomes" id="UP000766904">
    <property type="component" value="Unassembled WGS sequence"/>
</dbReference>
<protein>
    <submittedName>
        <fullName evidence="1">Uncharacterized protein</fullName>
    </submittedName>
</protein>
<comment type="caution">
    <text evidence="1">The sequence shown here is derived from an EMBL/GenBank/DDBJ whole genome shotgun (WGS) entry which is preliminary data.</text>
</comment>
<sequence>MTGTGRFKVFGVYVSEPVHDALEASVYEAAGVVDLEDYFDATGSVPAGDPGAEAIDAILTDVSEAFATLYDDADFDAVSRLDPDAFELVQLAATPERVTRAREQFRAAATIQDTDLRTVHTAILAAHFDIPAATADR</sequence>
<name>A0A8J8PYI5_9EURY</name>
<gene>
    <name evidence="1" type="ORF">CV102_21115</name>
</gene>
<keyword evidence="2" id="KW-1185">Reference proteome</keyword>
<dbReference type="EMBL" id="PHNJ01000015">
    <property type="protein sequence ID" value="TYL36785.1"/>
    <property type="molecule type" value="Genomic_DNA"/>
</dbReference>
<proteinExistence type="predicted"/>
<dbReference type="OrthoDB" id="202451at2157"/>
<dbReference type="RefSeq" id="WP_148859976.1">
    <property type="nucleotide sequence ID" value="NZ_PHNJ01000015.1"/>
</dbReference>
<evidence type="ECO:0000313" key="2">
    <source>
        <dbReference type="Proteomes" id="UP000766904"/>
    </source>
</evidence>
<evidence type="ECO:0000313" key="1">
    <source>
        <dbReference type="EMBL" id="TYL36785.1"/>
    </source>
</evidence>
<dbReference type="AlphaFoldDB" id="A0A8J8PYI5"/>
<reference evidence="1" key="1">
    <citation type="submission" date="2017-11" db="EMBL/GenBank/DDBJ databases">
        <authorList>
            <person name="Kajale S.C."/>
            <person name="Sharma A."/>
        </authorList>
    </citation>
    <scope>NUCLEOTIDE SEQUENCE</scope>
    <source>
        <strain evidence="1">LS1_42</strain>
    </source>
</reference>
<accession>A0A8J8PYI5</accession>